<keyword evidence="3" id="KW-1185">Reference proteome</keyword>
<protein>
    <submittedName>
        <fullName evidence="2">Uncharacterized protein</fullName>
    </submittedName>
</protein>
<evidence type="ECO:0000256" key="1">
    <source>
        <dbReference type="SAM" id="Phobius"/>
    </source>
</evidence>
<feature type="transmembrane region" description="Helical" evidence="1">
    <location>
        <begin position="17"/>
        <end position="41"/>
    </location>
</feature>
<feature type="transmembrane region" description="Helical" evidence="1">
    <location>
        <begin position="48"/>
        <end position="78"/>
    </location>
</feature>
<dbReference type="AlphaFoldDB" id="A0A7W7SFQ0"/>
<comment type="caution">
    <text evidence="2">The sequence shown here is derived from an EMBL/GenBank/DDBJ whole genome shotgun (WGS) entry which is preliminary data.</text>
</comment>
<proteinExistence type="predicted"/>
<keyword evidence="1" id="KW-1133">Transmembrane helix</keyword>
<dbReference type="EMBL" id="JACHJR010000001">
    <property type="protein sequence ID" value="MBB4949639.1"/>
    <property type="molecule type" value="Genomic_DNA"/>
</dbReference>
<evidence type="ECO:0000313" key="2">
    <source>
        <dbReference type="EMBL" id="MBB4949639.1"/>
    </source>
</evidence>
<dbReference type="Proteomes" id="UP000573327">
    <property type="component" value="Unassembled WGS sequence"/>
</dbReference>
<reference evidence="2 3" key="1">
    <citation type="submission" date="2020-08" db="EMBL/GenBank/DDBJ databases">
        <title>Sequencing the genomes of 1000 actinobacteria strains.</title>
        <authorList>
            <person name="Klenk H.-P."/>
        </authorList>
    </citation>
    <scope>NUCLEOTIDE SEQUENCE [LARGE SCALE GENOMIC DNA]</scope>
    <source>
        <strain evidence="2 3">DSM 44786</strain>
    </source>
</reference>
<sequence>MSAVPVPPGFWPPGGGVVVGGVVGSCWVVTLLVSFAVVFGLTAWLGELAAVGVGLGAAVGTVVGLADGLALGVVGALLDRSATCTTVCVSCLSSPRALSAAAVAEPATITPAAPMIAHVCRFNTRSP</sequence>
<gene>
    <name evidence="2" type="ORF">F4556_005174</name>
</gene>
<organism evidence="2 3">
    <name type="scientific">Kitasatospora gansuensis</name>
    <dbReference type="NCBI Taxonomy" id="258050"/>
    <lineage>
        <taxon>Bacteria</taxon>
        <taxon>Bacillati</taxon>
        <taxon>Actinomycetota</taxon>
        <taxon>Actinomycetes</taxon>
        <taxon>Kitasatosporales</taxon>
        <taxon>Streptomycetaceae</taxon>
        <taxon>Kitasatospora</taxon>
    </lineage>
</organism>
<evidence type="ECO:0000313" key="3">
    <source>
        <dbReference type="Proteomes" id="UP000573327"/>
    </source>
</evidence>
<dbReference type="RefSeq" id="WP_184920120.1">
    <property type="nucleotide sequence ID" value="NZ_JACHJR010000001.1"/>
</dbReference>
<accession>A0A7W7SFQ0</accession>
<name>A0A7W7SFQ0_9ACTN</name>
<keyword evidence="1" id="KW-0472">Membrane</keyword>
<keyword evidence="1" id="KW-0812">Transmembrane</keyword>